<evidence type="ECO:0000256" key="6">
    <source>
        <dbReference type="ARBA" id="ARBA00022842"/>
    </source>
</evidence>
<evidence type="ECO:0000256" key="1">
    <source>
        <dbReference type="ARBA" id="ARBA00001936"/>
    </source>
</evidence>
<evidence type="ECO:0000256" key="4">
    <source>
        <dbReference type="ARBA" id="ARBA00022741"/>
    </source>
</evidence>
<keyword evidence="8" id="KW-0464">Manganese</keyword>
<dbReference type="InterPro" id="IPR029001">
    <property type="entry name" value="ITPase-like_fam"/>
</dbReference>
<sequence length="168" mass="18463">MKLIIGSKNPTKIRACEAVFTDYTVRGMEVSSGVSPQPRTDEETRQGAINRALQSLNMKEADVGVGLEGGVMLVDDCLYVTNWGALAVSTDLIYTAAGARIALPNEFLPELEEGKELGDIMEVYAERENVRSNEGAIGIFTNNLIDRGMMFTHITQALRGQLEYWSKS</sequence>
<comment type="caution">
    <text evidence="13">The sequence shown here is derived from an EMBL/GenBank/DDBJ whole genome shotgun (WGS) entry which is preliminary data.</text>
</comment>
<comment type="catalytic activity">
    <reaction evidence="10">
        <text>ITP + H2O = IDP + phosphate + H(+)</text>
        <dbReference type="Rhea" id="RHEA:28330"/>
        <dbReference type="ChEBI" id="CHEBI:15377"/>
        <dbReference type="ChEBI" id="CHEBI:15378"/>
        <dbReference type="ChEBI" id="CHEBI:43474"/>
        <dbReference type="ChEBI" id="CHEBI:58280"/>
        <dbReference type="ChEBI" id="CHEBI:61402"/>
        <dbReference type="EC" id="3.6.1.73"/>
    </reaction>
</comment>
<evidence type="ECO:0000256" key="5">
    <source>
        <dbReference type="ARBA" id="ARBA00022801"/>
    </source>
</evidence>
<dbReference type="EMBL" id="BMOS01000001">
    <property type="protein sequence ID" value="GGN48567.1"/>
    <property type="molecule type" value="Genomic_DNA"/>
</dbReference>
<dbReference type="GO" id="GO:0009117">
    <property type="term" value="P:nucleotide metabolic process"/>
    <property type="evidence" value="ECO:0007669"/>
    <property type="project" value="UniProtKB-KW"/>
</dbReference>
<evidence type="ECO:0000256" key="3">
    <source>
        <dbReference type="ARBA" id="ARBA00022723"/>
    </source>
</evidence>
<evidence type="ECO:0000256" key="11">
    <source>
        <dbReference type="ARBA" id="ARBA00048781"/>
    </source>
</evidence>
<reference evidence="13" key="2">
    <citation type="submission" date="2020-09" db="EMBL/GenBank/DDBJ databases">
        <authorList>
            <person name="Sun Q."/>
            <person name="Ohkuma M."/>
        </authorList>
    </citation>
    <scope>NUCLEOTIDE SEQUENCE</scope>
    <source>
        <strain evidence="13">JCM 17251</strain>
    </source>
</reference>
<dbReference type="PANTHER" id="PTHR34699:SF2">
    <property type="entry name" value="NON-CANONICAL PURINE NTP PHOSPHATASE_PRRC1 DOMAIN-CONTAINING PROTEIN"/>
    <property type="match status" value="1"/>
</dbReference>
<organism evidence="13 14">
    <name type="scientific">Oceanobacillus indicireducens</name>
    <dbReference type="NCBI Taxonomy" id="1004261"/>
    <lineage>
        <taxon>Bacteria</taxon>
        <taxon>Bacillati</taxon>
        <taxon>Bacillota</taxon>
        <taxon>Bacilli</taxon>
        <taxon>Bacillales</taxon>
        <taxon>Bacillaceae</taxon>
        <taxon>Oceanobacillus</taxon>
    </lineage>
</organism>
<dbReference type="GO" id="GO:0000166">
    <property type="term" value="F:nucleotide binding"/>
    <property type="evidence" value="ECO:0007669"/>
    <property type="project" value="UniProtKB-KW"/>
</dbReference>
<dbReference type="RefSeq" id="WP_188855535.1">
    <property type="nucleotide sequence ID" value="NZ_BMOS01000001.1"/>
</dbReference>
<keyword evidence="14" id="KW-1185">Reference proteome</keyword>
<evidence type="ECO:0000313" key="13">
    <source>
        <dbReference type="EMBL" id="GGN48567.1"/>
    </source>
</evidence>
<keyword evidence="6" id="KW-0460">Magnesium</keyword>
<dbReference type="NCBIfam" id="NF002850">
    <property type="entry name" value="PRK03114.1"/>
    <property type="match status" value="1"/>
</dbReference>
<reference evidence="13" key="1">
    <citation type="journal article" date="2014" name="Int. J. Syst. Evol. Microbiol.">
        <title>Complete genome sequence of Corynebacterium casei LMG S-19264T (=DSM 44701T), isolated from a smear-ripened cheese.</title>
        <authorList>
            <consortium name="US DOE Joint Genome Institute (JGI-PGF)"/>
            <person name="Walter F."/>
            <person name="Albersmeier A."/>
            <person name="Kalinowski J."/>
            <person name="Ruckert C."/>
        </authorList>
    </citation>
    <scope>NUCLEOTIDE SEQUENCE</scope>
    <source>
        <strain evidence="13">JCM 17251</strain>
    </source>
</reference>
<dbReference type="Pfam" id="PF01931">
    <property type="entry name" value="NTPase_I-T"/>
    <property type="match status" value="1"/>
</dbReference>
<keyword evidence="5" id="KW-0378">Hydrolase</keyword>
<evidence type="ECO:0000256" key="7">
    <source>
        <dbReference type="ARBA" id="ARBA00023080"/>
    </source>
</evidence>
<dbReference type="Gene3D" id="3.90.950.10">
    <property type="match status" value="1"/>
</dbReference>
<dbReference type="Proteomes" id="UP000624041">
    <property type="component" value="Unassembled WGS sequence"/>
</dbReference>
<dbReference type="GO" id="GO:0103023">
    <property type="term" value="F:ITPase activity"/>
    <property type="evidence" value="ECO:0007669"/>
    <property type="project" value="UniProtKB-EC"/>
</dbReference>
<keyword evidence="3" id="KW-0479">Metal-binding</keyword>
<comment type="cofactor">
    <cofactor evidence="2">
        <name>Mg(2+)</name>
        <dbReference type="ChEBI" id="CHEBI:18420"/>
    </cofactor>
</comment>
<dbReference type="EC" id="3.6.1.73" evidence="9"/>
<dbReference type="InterPro" id="IPR026533">
    <property type="entry name" value="NTPase/PRRC1"/>
</dbReference>
<dbReference type="PANTHER" id="PTHR34699">
    <property type="match status" value="1"/>
</dbReference>
<evidence type="ECO:0000256" key="8">
    <source>
        <dbReference type="ARBA" id="ARBA00023211"/>
    </source>
</evidence>
<name>A0A917XRA6_9BACI</name>
<dbReference type="AlphaFoldDB" id="A0A917XRA6"/>
<proteinExistence type="predicted"/>
<evidence type="ECO:0000256" key="2">
    <source>
        <dbReference type="ARBA" id="ARBA00001946"/>
    </source>
</evidence>
<keyword evidence="7" id="KW-0546">Nucleotide metabolism</keyword>
<dbReference type="SUPFAM" id="SSF52972">
    <property type="entry name" value="ITPase-like"/>
    <property type="match status" value="1"/>
</dbReference>
<comment type="cofactor">
    <cofactor evidence="1">
        <name>Mn(2+)</name>
        <dbReference type="ChEBI" id="CHEBI:29035"/>
    </cofactor>
</comment>
<dbReference type="InterPro" id="IPR050299">
    <property type="entry name" value="YjjX_NTPase"/>
</dbReference>
<evidence type="ECO:0000259" key="12">
    <source>
        <dbReference type="Pfam" id="PF01931"/>
    </source>
</evidence>
<feature type="domain" description="Non-canonical purine NTP phosphatase/PRRC1" evidence="12">
    <location>
        <begin position="6"/>
        <end position="153"/>
    </location>
</feature>
<dbReference type="GO" id="GO:0046872">
    <property type="term" value="F:metal ion binding"/>
    <property type="evidence" value="ECO:0007669"/>
    <property type="project" value="UniProtKB-KW"/>
</dbReference>
<accession>A0A917XRA6</accession>
<keyword evidence="4" id="KW-0547">Nucleotide-binding</keyword>
<comment type="catalytic activity">
    <reaction evidence="11">
        <text>XTP + H2O = XDP + phosphate + H(+)</text>
        <dbReference type="Rhea" id="RHEA:28406"/>
        <dbReference type="ChEBI" id="CHEBI:15377"/>
        <dbReference type="ChEBI" id="CHEBI:15378"/>
        <dbReference type="ChEBI" id="CHEBI:43474"/>
        <dbReference type="ChEBI" id="CHEBI:59884"/>
        <dbReference type="ChEBI" id="CHEBI:61314"/>
        <dbReference type="EC" id="3.6.1.73"/>
    </reaction>
</comment>
<evidence type="ECO:0000313" key="14">
    <source>
        <dbReference type="Proteomes" id="UP000624041"/>
    </source>
</evidence>
<protein>
    <recommendedName>
        <fullName evidence="9">inosine/xanthosine triphosphatase</fullName>
        <ecNumber evidence="9">3.6.1.73</ecNumber>
    </recommendedName>
</protein>
<evidence type="ECO:0000256" key="9">
    <source>
        <dbReference type="ARBA" id="ARBA00038901"/>
    </source>
</evidence>
<gene>
    <name evidence="13" type="ORF">GCM10007971_00350</name>
</gene>
<evidence type="ECO:0000256" key="10">
    <source>
        <dbReference type="ARBA" id="ARBA00048174"/>
    </source>
</evidence>